<evidence type="ECO:0000313" key="2">
    <source>
        <dbReference type="Proteomes" id="UP000030661"/>
    </source>
</evidence>
<dbReference type="HOGENOM" id="CLU_072580_0_0_0"/>
<dbReference type="CDD" id="cd07067">
    <property type="entry name" value="HP_PGM_like"/>
    <property type="match status" value="1"/>
</dbReference>
<sequence length="236" mass="27367">MHLHLIRHADPDYERNSLTLQGHLEAQALADRFAIDGLDALYASDTVRAIETARYTAARLDLSVQILPWLREPDSLHISQQGRIYCLWDTFGETIRADSPPPGQQDWHTRAPFDNPEVLKMWQTFRNHCDLLLAQQGYLRENGRYRIRTSNRKRLAFFCHNATVLLFLAHLLELPFPLVCCGFYSWPSSVTTIYFEEQSQQWAVPRALHVADVSHLYAAGLRPQPRAMGDRYEAYW</sequence>
<keyword evidence="2" id="KW-1185">Reference proteome</keyword>
<accession>A0A0S6W606</accession>
<dbReference type="EMBL" id="DF820463">
    <property type="protein sequence ID" value="GAK55037.1"/>
    <property type="molecule type" value="Genomic_DNA"/>
</dbReference>
<dbReference type="eggNOG" id="COG0406">
    <property type="taxonomic scope" value="Bacteria"/>
</dbReference>
<dbReference type="AlphaFoldDB" id="A0A0S6W606"/>
<organism evidence="1">
    <name type="scientific">Vecturithrix granuli</name>
    <dbReference type="NCBI Taxonomy" id="1499967"/>
    <lineage>
        <taxon>Bacteria</taxon>
        <taxon>Candidatus Moduliflexota</taxon>
        <taxon>Candidatus Vecturitrichia</taxon>
        <taxon>Candidatus Vecturitrichales</taxon>
        <taxon>Candidatus Vecturitrichaceae</taxon>
        <taxon>Candidatus Vecturithrix</taxon>
    </lineage>
</organism>
<dbReference type="Proteomes" id="UP000030661">
    <property type="component" value="Unassembled WGS sequence"/>
</dbReference>
<dbReference type="SUPFAM" id="SSF53254">
    <property type="entry name" value="Phosphoglycerate mutase-like"/>
    <property type="match status" value="1"/>
</dbReference>
<protein>
    <submittedName>
        <fullName evidence="1">Phosphoglycerate mutase</fullName>
    </submittedName>
</protein>
<name>A0A0S6W606_VECG1</name>
<evidence type="ECO:0000313" key="1">
    <source>
        <dbReference type="EMBL" id="GAK55037.1"/>
    </source>
</evidence>
<proteinExistence type="predicted"/>
<dbReference type="Gene3D" id="3.40.50.1240">
    <property type="entry name" value="Phosphoglycerate mutase-like"/>
    <property type="match status" value="1"/>
</dbReference>
<reference evidence="1" key="1">
    <citation type="journal article" date="2015" name="PeerJ">
        <title>First genomic representation of candidate bacterial phylum KSB3 points to enhanced environmental sensing as a trigger of wastewater bulking.</title>
        <authorList>
            <person name="Sekiguchi Y."/>
            <person name="Ohashi A."/>
            <person name="Parks D.H."/>
            <person name="Yamauchi T."/>
            <person name="Tyson G.W."/>
            <person name="Hugenholtz P."/>
        </authorList>
    </citation>
    <scope>NUCLEOTIDE SEQUENCE [LARGE SCALE GENOMIC DNA]</scope>
</reference>
<dbReference type="InterPro" id="IPR013078">
    <property type="entry name" value="His_Pase_superF_clade-1"/>
</dbReference>
<dbReference type="STRING" id="1499967.U27_01868"/>
<dbReference type="Pfam" id="PF00300">
    <property type="entry name" value="His_Phos_1"/>
    <property type="match status" value="1"/>
</dbReference>
<dbReference type="SMART" id="SM00855">
    <property type="entry name" value="PGAM"/>
    <property type="match status" value="1"/>
</dbReference>
<dbReference type="InterPro" id="IPR029033">
    <property type="entry name" value="His_PPase_superfam"/>
</dbReference>
<gene>
    <name evidence="1" type="ORF">U27_01868</name>
</gene>